<sequence length="344" mass="39795">MFKSRTPKMLDEKGEVLENSVSILEPVQIAGIKQWILVRGEDQNCPLLLFLHGGPGSTQIGFIRKYEQALEKHFIVVNWDQRGAGKSGRKVDPSTMNLAQMVEDTNELIIYLLSRFGKRTLFLAGHSWGSILGVLTTQKYPENITSYIGISQLVNMELNEQISYDYAVQRAQEAGHQKAIAALSKIGRPPYSNFKTMMKQRKWLIKFIPMELSSDYLLRAILSSTEYTLVDWYFFAKNILISNRLLWDEFMNVNLFEEVPQLSVPVYLCEGRHDYQAPFELAIQYIEKLNAPQKRIFWFEDSGHSPHISEPKQFSEICLHIKNTYKTESRKEIKPEVLVHQKSR</sequence>
<accession>A0ABY5JTF6</accession>
<feature type="domain" description="AB hydrolase-1" evidence="3">
    <location>
        <begin position="46"/>
        <end position="159"/>
    </location>
</feature>
<evidence type="ECO:0000259" key="3">
    <source>
        <dbReference type="Pfam" id="PF00561"/>
    </source>
</evidence>
<organism evidence="4 5">
    <name type="scientific">Oceanobacillus jeddahense</name>
    <dbReference type="NCBI Taxonomy" id="1462527"/>
    <lineage>
        <taxon>Bacteria</taxon>
        <taxon>Bacillati</taxon>
        <taxon>Bacillota</taxon>
        <taxon>Bacilli</taxon>
        <taxon>Bacillales</taxon>
        <taxon>Bacillaceae</taxon>
        <taxon>Oceanobacillus</taxon>
    </lineage>
</organism>
<evidence type="ECO:0000313" key="4">
    <source>
        <dbReference type="EMBL" id="UUI03479.1"/>
    </source>
</evidence>
<dbReference type="InterPro" id="IPR002410">
    <property type="entry name" value="Peptidase_S33"/>
</dbReference>
<dbReference type="PANTHER" id="PTHR43798">
    <property type="entry name" value="MONOACYLGLYCEROL LIPASE"/>
    <property type="match status" value="1"/>
</dbReference>
<dbReference type="Proteomes" id="UP001059773">
    <property type="component" value="Chromosome"/>
</dbReference>
<proteinExistence type="inferred from homology"/>
<reference evidence="4" key="1">
    <citation type="submission" date="2022-07" db="EMBL/GenBank/DDBJ databases">
        <title>FELIX.</title>
        <authorList>
            <person name="Wan K.H."/>
            <person name="Park S."/>
            <person name="Lawrence Q."/>
            <person name="Eichenberger J.P."/>
            <person name="Booth B.W."/>
            <person name="Piaggio A.J."/>
            <person name="Chandler J.C."/>
            <person name="Franklin A.B."/>
            <person name="Celniker S.E."/>
        </authorList>
    </citation>
    <scope>NUCLEOTIDE SEQUENCE</scope>
    <source>
        <strain evidence="4">QA-1986 374</strain>
    </source>
</reference>
<evidence type="ECO:0000256" key="1">
    <source>
        <dbReference type="ARBA" id="ARBA00010088"/>
    </source>
</evidence>
<evidence type="ECO:0000256" key="2">
    <source>
        <dbReference type="ARBA" id="ARBA00022801"/>
    </source>
</evidence>
<keyword evidence="5" id="KW-1185">Reference proteome</keyword>
<dbReference type="Gene3D" id="3.40.50.1820">
    <property type="entry name" value="alpha/beta hydrolase"/>
    <property type="match status" value="1"/>
</dbReference>
<protein>
    <submittedName>
        <fullName evidence="4">Alpha/beta hydrolase</fullName>
    </submittedName>
</protein>
<dbReference type="InterPro" id="IPR029058">
    <property type="entry name" value="AB_hydrolase_fold"/>
</dbReference>
<dbReference type="RefSeq" id="WP_256708549.1">
    <property type="nucleotide sequence ID" value="NZ_CP101914.1"/>
</dbReference>
<dbReference type="SUPFAM" id="SSF53474">
    <property type="entry name" value="alpha/beta-Hydrolases"/>
    <property type="match status" value="1"/>
</dbReference>
<dbReference type="Pfam" id="PF00561">
    <property type="entry name" value="Abhydrolase_1"/>
    <property type="match status" value="1"/>
</dbReference>
<comment type="similarity">
    <text evidence="1">Belongs to the peptidase S33 family.</text>
</comment>
<dbReference type="PRINTS" id="PR00793">
    <property type="entry name" value="PROAMNOPTASE"/>
</dbReference>
<dbReference type="InterPro" id="IPR000073">
    <property type="entry name" value="AB_hydrolase_1"/>
</dbReference>
<name>A0ABY5JTF6_9BACI</name>
<keyword evidence="2 4" id="KW-0378">Hydrolase</keyword>
<dbReference type="GO" id="GO:0016787">
    <property type="term" value="F:hydrolase activity"/>
    <property type="evidence" value="ECO:0007669"/>
    <property type="project" value="UniProtKB-KW"/>
</dbReference>
<dbReference type="InterPro" id="IPR050266">
    <property type="entry name" value="AB_hydrolase_sf"/>
</dbReference>
<evidence type="ECO:0000313" key="5">
    <source>
        <dbReference type="Proteomes" id="UP001059773"/>
    </source>
</evidence>
<dbReference type="EMBL" id="CP101914">
    <property type="protein sequence ID" value="UUI03479.1"/>
    <property type="molecule type" value="Genomic_DNA"/>
</dbReference>
<gene>
    <name evidence="4" type="ORF">NP439_01930</name>
</gene>